<gene>
    <name evidence="1" type="ORF">GCM10010468_61070</name>
</gene>
<organism evidence="1 2">
    <name type="scientific">Actinocorallia longicatena</name>
    <dbReference type="NCBI Taxonomy" id="111803"/>
    <lineage>
        <taxon>Bacteria</taxon>
        <taxon>Bacillati</taxon>
        <taxon>Actinomycetota</taxon>
        <taxon>Actinomycetes</taxon>
        <taxon>Streptosporangiales</taxon>
        <taxon>Thermomonosporaceae</taxon>
        <taxon>Actinocorallia</taxon>
    </lineage>
</organism>
<dbReference type="RefSeq" id="WP_344835257.1">
    <property type="nucleotide sequence ID" value="NZ_BAAAUV010000020.1"/>
</dbReference>
<evidence type="ECO:0000313" key="2">
    <source>
        <dbReference type="Proteomes" id="UP001501237"/>
    </source>
</evidence>
<dbReference type="EMBL" id="BAAAUV010000020">
    <property type="protein sequence ID" value="GAA3230537.1"/>
    <property type="molecule type" value="Genomic_DNA"/>
</dbReference>
<proteinExistence type="predicted"/>
<name>A0ABP6QH68_9ACTN</name>
<evidence type="ECO:0000313" key="1">
    <source>
        <dbReference type="EMBL" id="GAA3230537.1"/>
    </source>
</evidence>
<sequence length="638" mass="69206">MRAAPPDLSVLTSRLDGVRKELTEGVLTPERRLHVVVALPQLLGAGAESYATSKDHGAWAGFLASWIEACPVTAAQLSGTVLTAKDVSELGGPWQQAFALYLNQIIGTWPQVETSLKAKAAPARERILAGLRRCAVVVTAAGLQPMTGTDSVSEEPLTTRRRRAVHALVQGRPAPPTLCRATLTTRQIPVPRDVAIASKGMTGDLKGRGYTADVSFVPLAERYRVLWAMYEATNVPAAENSSADFDLRGVVWPLRIELGAGSACYELVTDADGVLRAERLGDFAPSPVPPAFAEIRDVAALRSALITAYGPSAIEDRPSRNRAWSLAELHQLAAYLEPLRADARAIVKGIGLIRDDEPRTSARNVHIAYYHSRTSPDFDGQDQLVSRPPHIHFSDPAFSGAGSVCDGFPGSTHPPGAWAVAHEVGHALAFGGSGPRWDALDQAQQRATAARDKLVELLSGKLDTAPKSKAYDTWYGLLEKYIKAFNLYSAQFRSRYDALCAGDAAVITGGLDLYTTTLADAERAAAAVRIGAIALDEMLPEGQRRAVAVTTALVGLCAQRAQVIGEFSRLAHFVSYARTTGFVPFTEYARTNAQEWFAETHALLTVDPERLWEFNWRMCRWMEDGCPDPAHYVQIPYP</sequence>
<keyword evidence="2" id="KW-1185">Reference proteome</keyword>
<accession>A0ABP6QH68</accession>
<dbReference type="Proteomes" id="UP001501237">
    <property type="component" value="Unassembled WGS sequence"/>
</dbReference>
<comment type="caution">
    <text evidence="1">The sequence shown here is derived from an EMBL/GenBank/DDBJ whole genome shotgun (WGS) entry which is preliminary data.</text>
</comment>
<reference evidence="2" key="1">
    <citation type="journal article" date="2019" name="Int. J. Syst. Evol. Microbiol.">
        <title>The Global Catalogue of Microorganisms (GCM) 10K type strain sequencing project: providing services to taxonomists for standard genome sequencing and annotation.</title>
        <authorList>
            <consortium name="The Broad Institute Genomics Platform"/>
            <consortium name="The Broad Institute Genome Sequencing Center for Infectious Disease"/>
            <person name="Wu L."/>
            <person name="Ma J."/>
        </authorList>
    </citation>
    <scope>NUCLEOTIDE SEQUENCE [LARGE SCALE GENOMIC DNA]</scope>
    <source>
        <strain evidence="2">JCM 9377</strain>
    </source>
</reference>
<protein>
    <submittedName>
        <fullName evidence="1">Uncharacterized protein</fullName>
    </submittedName>
</protein>